<dbReference type="GO" id="GO:0097196">
    <property type="term" value="C:Shu complex"/>
    <property type="evidence" value="ECO:0007669"/>
    <property type="project" value="TreeGrafter"/>
</dbReference>
<gene>
    <name evidence="1" type="ORF">O3P69_010761</name>
</gene>
<comment type="caution">
    <text evidence="1">The sequence shown here is derived from an EMBL/GenBank/DDBJ whole genome shotgun (WGS) entry which is preliminary data.</text>
</comment>
<dbReference type="EMBL" id="JARAKH010000031">
    <property type="protein sequence ID" value="KAK8386285.1"/>
    <property type="molecule type" value="Genomic_DNA"/>
</dbReference>
<dbReference type="PANTHER" id="PTHR28653">
    <property type="match status" value="1"/>
</dbReference>
<dbReference type="EMBL" id="JARAKH010000031">
    <property type="protein sequence ID" value="KAK8386283.1"/>
    <property type="molecule type" value="Genomic_DNA"/>
</dbReference>
<evidence type="ECO:0000313" key="2">
    <source>
        <dbReference type="Proteomes" id="UP001487740"/>
    </source>
</evidence>
<evidence type="ECO:0000313" key="1">
    <source>
        <dbReference type="EMBL" id="KAK8386283.1"/>
    </source>
</evidence>
<dbReference type="Proteomes" id="UP001487740">
    <property type="component" value="Unassembled WGS sequence"/>
</dbReference>
<dbReference type="AlphaFoldDB" id="A0AAW0TGQ6"/>
<name>A0AAW0TGQ6_SCYPA</name>
<dbReference type="GO" id="GO:0003697">
    <property type="term" value="F:single-stranded DNA binding"/>
    <property type="evidence" value="ECO:0007669"/>
    <property type="project" value="TreeGrafter"/>
</dbReference>
<keyword evidence="2" id="KW-1185">Reference proteome</keyword>
<proteinExistence type="predicted"/>
<dbReference type="InterPro" id="IPR027417">
    <property type="entry name" value="P-loop_NTPase"/>
</dbReference>
<organism evidence="1 2">
    <name type="scientific">Scylla paramamosain</name>
    <name type="common">Mud crab</name>
    <dbReference type="NCBI Taxonomy" id="85552"/>
    <lineage>
        <taxon>Eukaryota</taxon>
        <taxon>Metazoa</taxon>
        <taxon>Ecdysozoa</taxon>
        <taxon>Arthropoda</taxon>
        <taxon>Crustacea</taxon>
        <taxon>Multicrustacea</taxon>
        <taxon>Malacostraca</taxon>
        <taxon>Eumalacostraca</taxon>
        <taxon>Eucarida</taxon>
        <taxon>Decapoda</taxon>
        <taxon>Pleocyemata</taxon>
        <taxon>Brachyura</taxon>
        <taxon>Eubrachyura</taxon>
        <taxon>Portunoidea</taxon>
        <taxon>Portunidae</taxon>
        <taxon>Portuninae</taxon>
        <taxon>Scylla</taxon>
    </lineage>
</organism>
<dbReference type="GO" id="GO:0000724">
    <property type="term" value="P:double-strand break repair via homologous recombination"/>
    <property type="evidence" value="ECO:0007669"/>
    <property type="project" value="TreeGrafter"/>
</dbReference>
<reference evidence="1 2" key="1">
    <citation type="submission" date="2023-03" db="EMBL/GenBank/DDBJ databases">
        <title>High-quality genome of Scylla paramamosain provides insights in environmental adaptation.</title>
        <authorList>
            <person name="Zhang L."/>
        </authorList>
    </citation>
    <scope>NUCLEOTIDE SEQUENCE [LARGE SCALE GENOMIC DNA]</scope>
    <source>
        <strain evidence="1">LZ_2023a</strain>
        <tissue evidence="1">Muscle</tissue>
    </source>
</reference>
<dbReference type="PANTHER" id="PTHR28653:SF1">
    <property type="entry name" value="ATPASE SWSAP1"/>
    <property type="match status" value="1"/>
</dbReference>
<accession>A0AAW0TGQ6</accession>
<dbReference type="SUPFAM" id="SSF52540">
    <property type="entry name" value="P-loop containing nucleoside triphosphate hydrolases"/>
    <property type="match status" value="1"/>
</dbReference>
<protein>
    <submittedName>
        <fullName evidence="1">Uncharacterized protein</fullName>
    </submittedName>
</protein>
<sequence length="256" mass="28078">MAGVLERVFPLGTSGEVLAGYRSTRFSPMPSTFILGPAHCNKSALLMQAAISEAAADGQVLYIAPQKLQGLPPSVDGMPHPSSSFLENVRFLHAQKECELTGYLASLHMIPAGDRPSLIIIDDLHSFSYRENIDAASQLVNAARILSLAQESAEFCSNSPDCRISYPCCVLASWTLGTGSLKKDEIEAFAKTWCHYVWSVERKAKNQDSEEFHLVEEEQGRTCIVEFSLRLLPSPNLLLHQVILEEKEQGVAAKGT</sequence>
<dbReference type="Gene3D" id="3.40.50.300">
    <property type="entry name" value="P-loop containing nucleotide triphosphate hydrolases"/>
    <property type="match status" value="1"/>
</dbReference>